<accession>A0A0N8GT84</accession>
<gene>
    <name evidence="2" type="ORF">SE18_02925</name>
</gene>
<feature type="transmembrane region" description="Helical" evidence="1">
    <location>
        <begin position="12"/>
        <end position="30"/>
    </location>
</feature>
<proteinExistence type="predicted"/>
<dbReference type="Proteomes" id="UP000050277">
    <property type="component" value="Unassembled WGS sequence"/>
</dbReference>
<evidence type="ECO:0000256" key="1">
    <source>
        <dbReference type="SAM" id="Phobius"/>
    </source>
</evidence>
<dbReference type="EMBL" id="LGKP01000006">
    <property type="protein sequence ID" value="KPL91386.1"/>
    <property type="molecule type" value="Genomic_DNA"/>
</dbReference>
<reference evidence="2 3" key="1">
    <citation type="submission" date="2015-07" db="EMBL/GenBank/DDBJ databases">
        <title>Whole genome sequence of Herpetosiphon geysericola DSM 7119.</title>
        <authorList>
            <person name="Hemp J."/>
            <person name="Ward L.M."/>
            <person name="Pace L.A."/>
            <person name="Fischer W.W."/>
        </authorList>
    </citation>
    <scope>NUCLEOTIDE SEQUENCE [LARGE SCALE GENOMIC DNA]</scope>
    <source>
        <strain evidence="2 3">DSM 7119</strain>
    </source>
</reference>
<comment type="caution">
    <text evidence="2">The sequence shown here is derived from an EMBL/GenBank/DDBJ whole genome shotgun (WGS) entry which is preliminary data.</text>
</comment>
<keyword evidence="1" id="KW-0812">Transmembrane</keyword>
<name>A0A0N8GT84_9CHLR</name>
<protein>
    <submittedName>
        <fullName evidence="2">Uncharacterized protein</fullName>
    </submittedName>
</protein>
<keyword evidence="1" id="KW-0472">Membrane</keyword>
<dbReference type="AlphaFoldDB" id="A0A0N8GT84"/>
<sequence>MIAGLMMQYKRIIQLMMFGILLISCGRLVAPEEKDPVKLPLYPNAIVIDDTDSAANQDIIFFKTADEPSRVFEWYIRQMPAEWILTDFRDTDDIFFIKKSDCYKFTITLQLVEIIQQAATFRLTSIVNDECR</sequence>
<evidence type="ECO:0000313" key="3">
    <source>
        <dbReference type="Proteomes" id="UP000050277"/>
    </source>
</evidence>
<dbReference type="RefSeq" id="WP_054532921.1">
    <property type="nucleotide sequence ID" value="NZ_LGKP01000006.1"/>
</dbReference>
<keyword evidence="3" id="KW-1185">Reference proteome</keyword>
<evidence type="ECO:0000313" key="2">
    <source>
        <dbReference type="EMBL" id="KPL91386.1"/>
    </source>
</evidence>
<keyword evidence="1" id="KW-1133">Transmembrane helix</keyword>
<organism evidence="2 3">
    <name type="scientific">Herpetosiphon geysericola</name>
    <dbReference type="NCBI Taxonomy" id="70996"/>
    <lineage>
        <taxon>Bacteria</taxon>
        <taxon>Bacillati</taxon>
        <taxon>Chloroflexota</taxon>
        <taxon>Chloroflexia</taxon>
        <taxon>Herpetosiphonales</taxon>
        <taxon>Herpetosiphonaceae</taxon>
        <taxon>Herpetosiphon</taxon>
    </lineage>
</organism>